<sequence>MARPTLAGLSSSPAVPSSSSSDRPDSTPSPSTRPPRPAAGQPAGTGRRPPLPNGFLSSPAFGGTPRGSTDAVDSPLPSTSTSTTPPDDAGDAGEADGHGDALLGSFGALLQTLPLRPASSRTGGDLDGDEGLRVDPRPLSSSPAGSHDGAEGEWDATALRMSLGKGAGEDAAGGASVGAEALAKGEKRRTGRCKFFNAQKVCRRSLLSATCLPKVHRSFPQGFGFILDDAAEELGNDEVFVHYTTILAVQGGPRGFRSLMEGELVEYSIVQGPKGWQAQDVLGPNGTPCIGSPPNSAPKSAQLPPSEPRRRPSQFGQATVSRKTSTAGQGSYSSSKGGRVDSGYWTSNAGTSRSSLTSPSSRSIQLAQSASPSSFTTSPHPYQPVMLYPFASPASTHAHLHAQPPMAYSYPPTALQIDGTGEAERSPPAHVLVSPSYYVAAPPASVDGMQPLSPTHDPRYAPYHVGMTYSPGTAALPVAGTEASSPTSAYYPISSSASPPGPAFAYPPHLSGPPYPVALHHHHPHAPHAAAAYPISSVAHHPPVSPTTSGAFVHPYPAGMVVSPPHGSYDPAAWPAAHPYPPQQQAFAAVDGEYPISNHVADEGAQVVSGLTAGWAEVEADSQPLSTAATKACPLTPAQRAGHAADGR</sequence>
<dbReference type="Proteomes" id="UP000239560">
    <property type="component" value="Unassembled WGS sequence"/>
</dbReference>
<proteinExistence type="predicted"/>
<feature type="compositionally biased region" description="Polar residues" evidence="3">
    <location>
        <begin position="364"/>
        <end position="377"/>
    </location>
</feature>
<name>A0A2T0A6Y8_RHOTO</name>
<feature type="compositionally biased region" description="Low complexity" evidence="3">
    <location>
        <begin position="351"/>
        <end position="363"/>
    </location>
</feature>
<gene>
    <name evidence="5" type="ORF">AAT19DRAFT_15332</name>
</gene>
<keyword evidence="2" id="KW-0963">Cytoplasm</keyword>
<dbReference type="InterPro" id="IPR051373">
    <property type="entry name" value="Lin-28_RNA-binding"/>
</dbReference>
<comment type="caution">
    <text evidence="5">The sequence shown here is derived from an EMBL/GenBank/DDBJ whole genome shotgun (WGS) entry which is preliminary data.</text>
</comment>
<dbReference type="GO" id="GO:0003729">
    <property type="term" value="F:mRNA binding"/>
    <property type="evidence" value="ECO:0007669"/>
    <property type="project" value="TreeGrafter"/>
</dbReference>
<dbReference type="GO" id="GO:0005634">
    <property type="term" value="C:nucleus"/>
    <property type="evidence" value="ECO:0007669"/>
    <property type="project" value="TreeGrafter"/>
</dbReference>
<dbReference type="SUPFAM" id="SSF50249">
    <property type="entry name" value="Nucleic acid-binding proteins"/>
    <property type="match status" value="1"/>
</dbReference>
<organism evidence="5 6">
    <name type="scientific">Rhodotorula toruloides</name>
    <name type="common">Yeast</name>
    <name type="synonym">Rhodosporidium toruloides</name>
    <dbReference type="NCBI Taxonomy" id="5286"/>
    <lineage>
        <taxon>Eukaryota</taxon>
        <taxon>Fungi</taxon>
        <taxon>Dikarya</taxon>
        <taxon>Basidiomycota</taxon>
        <taxon>Pucciniomycotina</taxon>
        <taxon>Microbotryomycetes</taxon>
        <taxon>Sporidiobolales</taxon>
        <taxon>Sporidiobolaceae</taxon>
        <taxon>Rhodotorula</taxon>
    </lineage>
</organism>
<dbReference type="Pfam" id="PF00313">
    <property type="entry name" value="CSD"/>
    <property type="match status" value="1"/>
</dbReference>
<reference evidence="5 6" key="1">
    <citation type="journal article" date="2018" name="Elife">
        <title>Functional genomics of lipid metabolism in the oleaginous yeast Rhodosporidium toruloides.</title>
        <authorList>
            <person name="Coradetti S.T."/>
            <person name="Pinel D."/>
            <person name="Geiselman G."/>
            <person name="Ito M."/>
            <person name="Mondo S."/>
            <person name="Reilly M.C."/>
            <person name="Cheng Y.F."/>
            <person name="Bauer S."/>
            <person name="Grigoriev I."/>
            <person name="Gladden J.M."/>
            <person name="Simmons B.A."/>
            <person name="Brem R."/>
            <person name="Arkin A.P."/>
            <person name="Skerker J.M."/>
        </authorList>
    </citation>
    <scope>NUCLEOTIDE SEQUENCE [LARGE SCALE GENOMIC DNA]</scope>
    <source>
        <strain evidence="5 6">NBRC 0880</strain>
    </source>
</reference>
<protein>
    <recommendedName>
        <fullName evidence="4">Cold-shock domain-containing protein</fullName>
    </recommendedName>
</protein>
<feature type="region of interest" description="Disordered" evidence="3">
    <location>
        <begin position="1"/>
        <end position="100"/>
    </location>
</feature>
<feature type="compositionally biased region" description="Low complexity" evidence="3">
    <location>
        <begin position="10"/>
        <end position="30"/>
    </location>
</feature>
<dbReference type="InterPro" id="IPR011129">
    <property type="entry name" value="CSD"/>
</dbReference>
<evidence type="ECO:0000313" key="5">
    <source>
        <dbReference type="EMBL" id="PRQ73765.1"/>
    </source>
</evidence>
<dbReference type="SMART" id="SM00357">
    <property type="entry name" value="CSP"/>
    <property type="match status" value="1"/>
</dbReference>
<accession>A0A2T0A6Y8</accession>
<feature type="compositionally biased region" description="Polar residues" evidence="3">
    <location>
        <begin position="314"/>
        <end position="336"/>
    </location>
</feature>
<dbReference type="Gene3D" id="2.40.50.140">
    <property type="entry name" value="Nucleic acid-binding proteins"/>
    <property type="match status" value="1"/>
</dbReference>
<evidence type="ECO:0000259" key="4">
    <source>
        <dbReference type="SMART" id="SM00357"/>
    </source>
</evidence>
<evidence type="ECO:0000256" key="2">
    <source>
        <dbReference type="ARBA" id="ARBA00022490"/>
    </source>
</evidence>
<dbReference type="PANTHER" id="PTHR46109">
    <property type="entry name" value="PROTEIN LIN-28"/>
    <property type="match status" value="1"/>
</dbReference>
<dbReference type="AlphaFoldDB" id="A0A2T0A6Y8"/>
<dbReference type="PRINTS" id="PR00050">
    <property type="entry name" value="COLDSHOCK"/>
</dbReference>
<feature type="compositionally biased region" description="Low complexity" evidence="3">
    <location>
        <begin position="38"/>
        <end position="48"/>
    </location>
</feature>
<dbReference type="GO" id="GO:0005737">
    <property type="term" value="C:cytoplasm"/>
    <property type="evidence" value="ECO:0007669"/>
    <property type="project" value="UniProtKB-SubCell"/>
</dbReference>
<dbReference type="GO" id="GO:0031054">
    <property type="term" value="P:pre-miRNA processing"/>
    <property type="evidence" value="ECO:0007669"/>
    <property type="project" value="TreeGrafter"/>
</dbReference>
<dbReference type="PANTHER" id="PTHR46109:SF1">
    <property type="entry name" value="PROTEIN LIN-28 HOMOLOG"/>
    <property type="match status" value="1"/>
</dbReference>
<feature type="region of interest" description="Disordered" evidence="3">
    <location>
        <begin position="278"/>
        <end position="377"/>
    </location>
</feature>
<evidence type="ECO:0000256" key="3">
    <source>
        <dbReference type="SAM" id="MobiDB-lite"/>
    </source>
</evidence>
<feature type="compositionally biased region" description="Low complexity" evidence="3">
    <location>
        <begin position="74"/>
        <end position="87"/>
    </location>
</feature>
<dbReference type="OrthoDB" id="422005at2759"/>
<evidence type="ECO:0000313" key="6">
    <source>
        <dbReference type="Proteomes" id="UP000239560"/>
    </source>
</evidence>
<comment type="subcellular location">
    <subcellularLocation>
        <location evidence="1">Cytoplasm</location>
    </subcellularLocation>
</comment>
<dbReference type="EMBL" id="LCTV02000007">
    <property type="protein sequence ID" value="PRQ73765.1"/>
    <property type="molecule type" value="Genomic_DNA"/>
</dbReference>
<dbReference type="InterPro" id="IPR012340">
    <property type="entry name" value="NA-bd_OB-fold"/>
</dbReference>
<feature type="region of interest" description="Disordered" evidence="3">
    <location>
        <begin position="116"/>
        <end position="152"/>
    </location>
</feature>
<feature type="domain" description="Cold-shock" evidence="4">
    <location>
        <begin position="217"/>
        <end position="284"/>
    </location>
</feature>
<dbReference type="InterPro" id="IPR002059">
    <property type="entry name" value="CSP_DNA-bd"/>
</dbReference>
<evidence type="ECO:0000256" key="1">
    <source>
        <dbReference type="ARBA" id="ARBA00004496"/>
    </source>
</evidence>